<evidence type="ECO:0000256" key="6">
    <source>
        <dbReference type="ARBA" id="ARBA00022989"/>
    </source>
</evidence>
<feature type="transmembrane region" description="Helical" evidence="8">
    <location>
        <begin position="156"/>
        <end position="174"/>
    </location>
</feature>
<evidence type="ECO:0000256" key="5">
    <source>
        <dbReference type="ARBA" id="ARBA00022801"/>
    </source>
</evidence>
<evidence type="ECO:0008006" key="11">
    <source>
        <dbReference type="Google" id="ProtNLM"/>
    </source>
</evidence>
<dbReference type="AlphaFoldDB" id="A0A1S9PAY6"/>
<organism evidence="9 10">
    <name type="scientific">Mucilaginibacter pedocola</name>
    <dbReference type="NCBI Taxonomy" id="1792845"/>
    <lineage>
        <taxon>Bacteria</taxon>
        <taxon>Pseudomonadati</taxon>
        <taxon>Bacteroidota</taxon>
        <taxon>Sphingobacteriia</taxon>
        <taxon>Sphingobacteriales</taxon>
        <taxon>Sphingobacteriaceae</taxon>
        <taxon>Mucilaginibacter</taxon>
    </lineage>
</organism>
<dbReference type="NCBIfam" id="TIGR04178">
    <property type="entry name" value="exo_archaeo"/>
    <property type="match status" value="1"/>
</dbReference>
<dbReference type="GO" id="GO:0006508">
    <property type="term" value="P:proteolysis"/>
    <property type="evidence" value="ECO:0007669"/>
    <property type="project" value="UniProtKB-KW"/>
</dbReference>
<evidence type="ECO:0000256" key="4">
    <source>
        <dbReference type="ARBA" id="ARBA00022692"/>
    </source>
</evidence>
<dbReference type="InterPro" id="IPR026392">
    <property type="entry name" value="Exo/Archaeosortase_dom"/>
</dbReference>
<evidence type="ECO:0000313" key="9">
    <source>
        <dbReference type="EMBL" id="OOQ58091.1"/>
    </source>
</evidence>
<evidence type="ECO:0000256" key="7">
    <source>
        <dbReference type="ARBA" id="ARBA00023136"/>
    </source>
</evidence>
<comment type="subcellular location">
    <subcellularLocation>
        <location evidence="1">Cell membrane</location>
        <topology evidence="1">Multi-pass membrane protein</topology>
    </subcellularLocation>
</comment>
<dbReference type="GO" id="GO:0008233">
    <property type="term" value="F:peptidase activity"/>
    <property type="evidence" value="ECO:0007669"/>
    <property type="project" value="UniProtKB-KW"/>
</dbReference>
<evidence type="ECO:0000256" key="1">
    <source>
        <dbReference type="ARBA" id="ARBA00004651"/>
    </source>
</evidence>
<evidence type="ECO:0000256" key="3">
    <source>
        <dbReference type="ARBA" id="ARBA00022670"/>
    </source>
</evidence>
<evidence type="ECO:0000256" key="2">
    <source>
        <dbReference type="ARBA" id="ARBA00022475"/>
    </source>
</evidence>
<feature type="transmembrane region" description="Helical" evidence="8">
    <location>
        <begin position="54"/>
        <end position="76"/>
    </location>
</feature>
<feature type="transmembrane region" description="Helical" evidence="8">
    <location>
        <begin position="88"/>
        <end position="109"/>
    </location>
</feature>
<dbReference type="InterPro" id="IPR019127">
    <property type="entry name" value="Exosortase"/>
</dbReference>
<comment type="caution">
    <text evidence="9">The sequence shown here is derived from an EMBL/GenBank/DDBJ whole genome shotgun (WGS) entry which is preliminary data.</text>
</comment>
<feature type="transmembrane region" description="Helical" evidence="8">
    <location>
        <begin position="121"/>
        <end position="144"/>
    </location>
</feature>
<evidence type="ECO:0000313" key="10">
    <source>
        <dbReference type="Proteomes" id="UP000189739"/>
    </source>
</evidence>
<protein>
    <recommendedName>
        <fullName evidence="11">Exosortase/archaeosortase family protein</fullName>
    </recommendedName>
</protein>
<keyword evidence="6 8" id="KW-1133">Transmembrane helix</keyword>
<feature type="transmembrane region" description="Helical" evidence="8">
    <location>
        <begin position="13"/>
        <end position="34"/>
    </location>
</feature>
<dbReference type="Pfam" id="PF09721">
    <property type="entry name" value="Exosortase_EpsH"/>
    <property type="match status" value="1"/>
</dbReference>
<keyword evidence="5" id="KW-0378">Hydrolase</keyword>
<dbReference type="OrthoDB" id="793901at2"/>
<sequence length="185" mass="21283">MQIGIKNNIALKFALRFGLLFLVFYYFNIFYFGLTSPGGNYSEFLDQHFNYITWLRTGLLHTSAFLLNLIGFTAKAGAIQLMVVNHGIIELIYTCLGLGVMSFFAAFVITYPKKTKHKLLFLFSGLLCIQALNIVRFMLLALYWNRSLNRIIDHHTIFNVIIYIIIMIALYKWINHKASNPDAAN</sequence>
<reference evidence="9 10" key="1">
    <citation type="submission" date="2016-07" db="EMBL/GenBank/DDBJ databases">
        <title>Genomic analysis of zinc-resistant bacterium Mucilaginibacter pedocola TBZ30.</title>
        <authorList>
            <person name="Huang J."/>
            <person name="Tang J."/>
        </authorList>
    </citation>
    <scope>NUCLEOTIDE SEQUENCE [LARGE SCALE GENOMIC DNA]</scope>
    <source>
        <strain evidence="9 10">TBZ30</strain>
    </source>
</reference>
<keyword evidence="2" id="KW-1003">Cell membrane</keyword>
<proteinExistence type="predicted"/>
<keyword evidence="7 8" id="KW-0472">Membrane</keyword>
<keyword evidence="3" id="KW-0645">Protease</keyword>
<evidence type="ECO:0000256" key="8">
    <source>
        <dbReference type="SAM" id="Phobius"/>
    </source>
</evidence>
<dbReference type="RefSeq" id="WP_078349820.1">
    <property type="nucleotide sequence ID" value="NZ_MBTF01000034.1"/>
</dbReference>
<accession>A0A1S9PAY6</accession>
<keyword evidence="10" id="KW-1185">Reference proteome</keyword>
<dbReference type="Proteomes" id="UP000189739">
    <property type="component" value="Unassembled WGS sequence"/>
</dbReference>
<gene>
    <name evidence="9" type="ORF">BC343_10560</name>
</gene>
<dbReference type="GO" id="GO:0005886">
    <property type="term" value="C:plasma membrane"/>
    <property type="evidence" value="ECO:0007669"/>
    <property type="project" value="UniProtKB-SubCell"/>
</dbReference>
<name>A0A1S9PAY6_9SPHI</name>
<keyword evidence="4 8" id="KW-0812">Transmembrane</keyword>
<dbReference type="STRING" id="1792845.BC343_10560"/>
<dbReference type="NCBIfam" id="NF046083">
    <property type="entry name" value="exosort_XrtY"/>
    <property type="match status" value="1"/>
</dbReference>
<dbReference type="EMBL" id="MBTF01000034">
    <property type="protein sequence ID" value="OOQ58091.1"/>
    <property type="molecule type" value="Genomic_DNA"/>
</dbReference>